<organism evidence="1 2">
    <name type="scientific">Leucobacter allii</name>
    <dbReference type="NCBI Taxonomy" id="2932247"/>
    <lineage>
        <taxon>Bacteria</taxon>
        <taxon>Bacillati</taxon>
        <taxon>Actinomycetota</taxon>
        <taxon>Actinomycetes</taxon>
        <taxon>Micrococcales</taxon>
        <taxon>Microbacteriaceae</taxon>
        <taxon>Leucobacter</taxon>
    </lineage>
</organism>
<accession>A0ABY4FLR9</accession>
<dbReference type="Proteomes" id="UP000831786">
    <property type="component" value="Chromosome"/>
</dbReference>
<sequence length="88" mass="10079">MSERSFEEIVTRRTEQATRYRREAKRWRDAALTARCGLDVKAGTYAFDRGMASIMSKALEENAAKFDEQADETMAILQRELAGEVEED</sequence>
<protein>
    <submittedName>
        <fullName evidence="1">Uncharacterized protein</fullName>
    </submittedName>
</protein>
<dbReference type="EMBL" id="CP095045">
    <property type="protein sequence ID" value="UOQ57221.1"/>
    <property type="molecule type" value="Genomic_DNA"/>
</dbReference>
<proteinExistence type="predicted"/>
<reference evidence="1 2" key="1">
    <citation type="submission" date="2022-04" db="EMBL/GenBank/DDBJ databases">
        <title>Leucobacter sp. isolated from rhizosphere of garlic.</title>
        <authorList>
            <person name="Won M."/>
            <person name="Lee C.-M."/>
            <person name="Woen H.-Y."/>
            <person name="Kwon S.-W."/>
        </authorList>
    </citation>
    <scope>NUCLEOTIDE SEQUENCE [LARGE SCALE GENOMIC DNA]</scope>
    <source>
        <strain evidence="1 2">H21R-40</strain>
    </source>
</reference>
<name>A0ABY4FLR9_9MICO</name>
<keyword evidence="2" id="KW-1185">Reference proteome</keyword>
<evidence type="ECO:0000313" key="1">
    <source>
        <dbReference type="EMBL" id="UOQ57221.1"/>
    </source>
</evidence>
<dbReference type="RefSeq" id="WP_244727872.1">
    <property type="nucleotide sequence ID" value="NZ_CP095045.1"/>
</dbReference>
<evidence type="ECO:0000313" key="2">
    <source>
        <dbReference type="Proteomes" id="UP000831786"/>
    </source>
</evidence>
<gene>
    <name evidence="1" type="ORF">MUN78_16450</name>
</gene>